<evidence type="ECO:0000313" key="2">
    <source>
        <dbReference type="EMBL" id="VDK30261.1"/>
    </source>
</evidence>
<dbReference type="InterPro" id="IPR013087">
    <property type="entry name" value="Znf_C2H2_type"/>
</dbReference>
<organism evidence="4">
    <name type="scientific">Gongylonema pulchrum</name>
    <dbReference type="NCBI Taxonomy" id="637853"/>
    <lineage>
        <taxon>Eukaryota</taxon>
        <taxon>Metazoa</taxon>
        <taxon>Ecdysozoa</taxon>
        <taxon>Nematoda</taxon>
        <taxon>Chromadorea</taxon>
        <taxon>Rhabditida</taxon>
        <taxon>Spirurina</taxon>
        <taxon>Spiruromorpha</taxon>
        <taxon>Spiruroidea</taxon>
        <taxon>Gongylonematidae</taxon>
        <taxon>Gongylonema</taxon>
    </lineage>
</organism>
<reference evidence="4" key="1">
    <citation type="submission" date="2016-06" db="UniProtKB">
        <authorList>
            <consortium name="WormBaseParasite"/>
        </authorList>
    </citation>
    <scope>IDENTIFICATION</scope>
</reference>
<dbReference type="Proteomes" id="UP000271098">
    <property type="component" value="Unassembled WGS sequence"/>
</dbReference>
<evidence type="ECO:0000259" key="1">
    <source>
        <dbReference type="PROSITE" id="PS00028"/>
    </source>
</evidence>
<dbReference type="AlphaFoldDB" id="A0A183CYH1"/>
<dbReference type="EMBL" id="UYRT01001841">
    <property type="protein sequence ID" value="VDK30261.1"/>
    <property type="molecule type" value="Genomic_DNA"/>
</dbReference>
<protein>
    <submittedName>
        <fullName evidence="4">C2H2-type domain-containing protein</fullName>
    </submittedName>
</protein>
<keyword evidence="3" id="KW-1185">Reference proteome</keyword>
<dbReference type="WBParaSite" id="GPUH_0000151501-mRNA-1">
    <property type="protein sequence ID" value="GPUH_0000151501-mRNA-1"/>
    <property type="gene ID" value="GPUH_0000151501"/>
</dbReference>
<dbReference type="PROSITE" id="PS00028">
    <property type="entry name" value="ZINC_FINGER_C2H2_1"/>
    <property type="match status" value="1"/>
</dbReference>
<name>A0A183CYH1_9BILA</name>
<evidence type="ECO:0000313" key="3">
    <source>
        <dbReference type="Proteomes" id="UP000271098"/>
    </source>
</evidence>
<accession>A0A183CYH1</accession>
<evidence type="ECO:0000313" key="4">
    <source>
        <dbReference type="WBParaSite" id="GPUH_0000151501-mRNA-1"/>
    </source>
</evidence>
<sequence>MIILQKHDHLSSVPVHDIYKPPSLPSSSAAASSISQFSHFFGTPSLQQQQQYYSEGQPWTIPEQFATFGFKVPNLPGPSSSASSDSYRSQTQLQEHSVFGDKIDLLYKPPFMVPAAVAEERAENVENRRTFSAARASTVNLHSAFPPIDDTIIEKLSAIIKRRSSRLEKIKPLLFYKHAFAGAESTQAKSKVNRDGELLRVPCPKCPNTFINRHRLLTHIYNKHRDLATKSDSTG</sequence>
<proteinExistence type="predicted"/>
<feature type="domain" description="C2H2-type" evidence="1">
    <location>
        <begin position="203"/>
        <end position="224"/>
    </location>
</feature>
<gene>
    <name evidence="2" type="ORF">GPUH_LOCUS1512</name>
</gene>
<reference evidence="2 3" key="2">
    <citation type="submission" date="2018-11" db="EMBL/GenBank/DDBJ databases">
        <authorList>
            <consortium name="Pathogen Informatics"/>
        </authorList>
    </citation>
    <scope>NUCLEOTIDE SEQUENCE [LARGE SCALE GENOMIC DNA]</scope>
</reference>